<dbReference type="Pfam" id="PF13847">
    <property type="entry name" value="Methyltransf_31"/>
    <property type="match status" value="1"/>
</dbReference>
<keyword evidence="3 7" id="KW-0489">Methyltransferase</keyword>
<dbReference type="PANTHER" id="PTHR43182:SF1">
    <property type="entry name" value="COBALT-PRECORRIN-7 C(5)-METHYLTRANSFERASE"/>
    <property type="match status" value="1"/>
</dbReference>
<dbReference type="InterPro" id="IPR029063">
    <property type="entry name" value="SAM-dependent_MTases_sf"/>
</dbReference>
<dbReference type="CDD" id="cd02440">
    <property type="entry name" value="AdoMet_MTases"/>
    <property type="match status" value="1"/>
</dbReference>
<evidence type="ECO:0000313" key="7">
    <source>
        <dbReference type="EMBL" id="SHK31903.1"/>
    </source>
</evidence>
<evidence type="ECO:0000256" key="1">
    <source>
        <dbReference type="ARBA" id="ARBA00004953"/>
    </source>
</evidence>
<dbReference type="PANTHER" id="PTHR43182">
    <property type="entry name" value="COBALT-PRECORRIN-6B C(15)-METHYLTRANSFERASE (DECARBOXYLATING)"/>
    <property type="match status" value="1"/>
</dbReference>
<keyword evidence="8" id="KW-1185">Reference proteome</keyword>
<dbReference type="InterPro" id="IPR050714">
    <property type="entry name" value="Cobalamin_biosynth_MTase"/>
</dbReference>
<dbReference type="GO" id="GO:0009236">
    <property type="term" value="P:cobalamin biosynthetic process"/>
    <property type="evidence" value="ECO:0007669"/>
    <property type="project" value="UniProtKB-UniPathway"/>
</dbReference>
<protein>
    <submittedName>
        <fullName evidence="7">Cobalt-precorrin-6B (C15)-methyltransferase</fullName>
    </submittedName>
</protein>
<evidence type="ECO:0000259" key="6">
    <source>
        <dbReference type="Pfam" id="PF13847"/>
    </source>
</evidence>
<keyword evidence="2" id="KW-0169">Cobalamin biosynthesis</keyword>
<feature type="domain" description="Methyltransferase" evidence="6">
    <location>
        <begin position="31"/>
        <end position="157"/>
    </location>
</feature>
<sequence>MMKDSEFLRGKVPMTKEEIRILSLEKLNLENAKTFIDVGGGTGSISIEAALKNKNLEIHTIERNEEAIELINKNIEKFNIENIKVIKDYAPVDNFNEKIDSAFIGGSGGNLREIIVWLKNLLNDNGVLVINCIILETLNEVLEILKEEGFEDIECIQASISRLEKLGKGNYFKPLNPTYIISCKRGR</sequence>
<name>A0A1M6RHJ3_9FIRM</name>
<dbReference type="Gene3D" id="3.40.50.150">
    <property type="entry name" value="Vaccinia Virus protein VP39"/>
    <property type="match status" value="1"/>
</dbReference>
<evidence type="ECO:0000256" key="3">
    <source>
        <dbReference type="ARBA" id="ARBA00022603"/>
    </source>
</evidence>
<dbReference type="RefSeq" id="WP_330390088.1">
    <property type="nucleotide sequence ID" value="NZ_FRAE01000057.1"/>
</dbReference>
<dbReference type="SUPFAM" id="SSF53335">
    <property type="entry name" value="S-adenosyl-L-methionine-dependent methyltransferases"/>
    <property type="match status" value="1"/>
</dbReference>
<accession>A0A1M6RHJ3</accession>
<reference evidence="8" key="1">
    <citation type="submission" date="2016-11" db="EMBL/GenBank/DDBJ databases">
        <authorList>
            <person name="Varghese N."/>
            <person name="Submissions S."/>
        </authorList>
    </citation>
    <scope>NUCLEOTIDE SEQUENCE [LARGE SCALE GENOMIC DNA]</scope>
    <source>
        <strain evidence="8">DSM 15518</strain>
    </source>
</reference>
<dbReference type="GO" id="GO:0008276">
    <property type="term" value="F:protein methyltransferase activity"/>
    <property type="evidence" value="ECO:0007669"/>
    <property type="project" value="InterPro"/>
</dbReference>
<dbReference type="InterPro" id="IPR014008">
    <property type="entry name" value="Cbl_synth_MTase_CbiT"/>
</dbReference>
<keyword evidence="5" id="KW-0949">S-adenosyl-L-methionine</keyword>
<evidence type="ECO:0000256" key="2">
    <source>
        <dbReference type="ARBA" id="ARBA00022573"/>
    </source>
</evidence>
<gene>
    <name evidence="7" type="ORF">SAMN02744037_02112</name>
</gene>
<dbReference type="InterPro" id="IPR025714">
    <property type="entry name" value="Methyltranfer_dom"/>
</dbReference>
<dbReference type="STRING" id="1123349.SAMN02744037_02112"/>
<dbReference type="GO" id="GO:0032259">
    <property type="term" value="P:methylation"/>
    <property type="evidence" value="ECO:0007669"/>
    <property type="project" value="UniProtKB-KW"/>
</dbReference>
<dbReference type="AlphaFoldDB" id="A0A1M6RHJ3"/>
<evidence type="ECO:0000313" key="8">
    <source>
        <dbReference type="Proteomes" id="UP000242497"/>
    </source>
</evidence>
<comment type="pathway">
    <text evidence="1">Cofactor biosynthesis; adenosylcobalamin biosynthesis.</text>
</comment>
<evidence type="ECO:0000256" key="5">
    <source>
        <dbReference type="ARBA" id="ARBA00022691"/>
    </source>
</evidence>
<keyword evidence="4 7" id="KW-0808">Transferase</keyword>
<proteinExistence type="predicted"/>
<dbReference type="NCBIfam" id="TIGR02469">
    <property type="entry name" value="CbiT"/>
    <property type="match status" value="1"/>
</dbReference>
<dbReference type="NCBIfam" id="NF006138">
    <property type="entry name" value="PRK08287.1"/>
    <property type="match status" value="1"/>
</dbReference>
<dbReference type="UniPathway" id="UPA00148"/>
<dbReference type="Proteomes" id="UP000242497">
    <property type="component" value="Unassembled WGS sequence"/>
</dbReference>
<evidence type="ECO:0000256" key="4">
    <source>
        <dbReference type="ARBA" id="ARBA00022679"/>
    </source>
</evidence>
<organism evidence="7 8">
    <name type="scientific">Tepidibacter formicigenes DSM 15518</name>
    <dbReference type="NCBI Taxonomy" id="1123349"/>
    <lineage>
        <taxon>Bacteria</taxon>
        <taxon>Bacillati</taxon>
        <taxon>Bacillota</taxon>
        <taxon>Clostridia</taxon>
        <taxon>Peptostreptococcales</taxon>
        <taxon>Peptostreptococcaceae</taxon>
        <taxon>Tepidibacter</taxon>
    </lineage>
</organism>
<dbReference type="EMBL" id="FRAE01000057">
    <property type="protein sequence ID" value="SHK31903.1"/>
    <property type="molecule type" value="Genomic_DNA"/>
</dbReference>